<dbReference type="GO" id="GO:0006397">
    <property type="term" value="P:mRNA processing"/>
    <property type="evidence" value="ECO:0007669"/>
    <property type="project" value="UniProtKB-KW"/>
</dbReference>
<dbReference type="GO" id="GO:0005681">
    <property type="term" value="C:spliceosomal complex"/>
    <property type="evidence" value="ECO:0007669"/>
    <property type="project" value="UniProtKB-KW"/>
</dbReference>
<sequence>MTRGIITVSPYSIDQRSNILSLLKNPPPAAVNPKLALTVPTLSSLDTSSLINLNTTRIHAQDAHRSGASLNATNTDVASSTIDQTSLSEEKLAHYVPISSLQLASLKDQLNTIIIKNIANLPSSSLSKRLSAIERVLNMCMRIKSVEYTWSIINHEYLLDLNLVYVRFAHTRDVSWFLTSFDVSALFGGEVITNEQFVLDESAAKSEVPDSIKTEFQLQTNNTTKKSGAVDESQEILNYYKSQYKVDKSELVDIPNSMKEATILNILKFRSRVLIMEKENRKRELEKERVKTREKLKSLFEEKQIDTTAIANEEHKKEAVDRDEFEDMDEDEYKEYLEFKADEQLTKQYQDAIAKISIKESQRSQLLSQLEQLTNYEDNLIDNKLKHIDDIKNQDNHLVNLYNSNYSHYLKLRSHKRTLEQANDDNDRDEELEELKRQKPPQEEAVVEPPSVEQEGGIQVNVSQLQPKVIELVKEYLGINDDFLIEVINEHLSTHGLSNKTNLVEELTQVLDEDAISLVDDLWEYVKTTNQKD</sequence>
<evidence type="ECO:0000256" key="7">
    <source>
        <dbReference type="SAM" id="MobiDB-lite"/>
    </source>
</evidence>
<dbReference type="InParanoid" id="G3ALK5"/>
<feature type="coiled-coil region" evidence="6">
    <location>
        <begin position="275"/>
        <end position="302"/>
    </location>
</feature>
<dbReference type="Gene3D" id="1.20.1390.10">
    <property type="entry name" value="PWI domain"/>
    <property type="match status" value="1"/>
</dbReference>
<proteinExistence type="inferred from homology"/>
<dbReference type="InterPro" id="IPR002483">
    <property type="entry name" value="PWI_dom"/>
</dbReference>
<keyword evidence="10" id="KW-1185">Reference proteome</keyword>
<feature type="compositionally biased region" description="Acidic residues" evidence="7">
    <location>
        <begin position="422"/>
        <end position="433"/>
    </location>
</feature>
<dbReference type="SMART" id="SM00311">
    <property type="entry name" value="PWI"/>
    <property type="match status" value="1"/>
</dbReference>
<protein>
    <recommendedName>
        <fullName evidence="2">U1 small nuclear ribonucleoprotein component SNU71</fullName>
    </recommendedName>
</protein>
<accession>G3ALK5</accession>
<evidence type="ECO:0000313" key="9">
    <source>
        <dbReference type="EMBL" id="EGW33248.1"/>
    </source>
</evidence>
<dbReference type="KEGG" id="spaa:SPAPADRAFT_50145"/>
<dbReference type="RefSeq" id="XP_007374763.1">
    <property type="nucleotide sequence ID" value="XM_007374701.1"/>
</dbReference>
<dbReference type="eggNOG" id="ENOG502S6GF">
    <property type="taxonomic scope" value="Eukaryota"/>
</dbReference>
<keyword evidence="4" id="KW-0747">Spliceosome</keyword>
<evidence type="ECO:0000256" key="1">
    <source>
        <dbReference type="ARBA" id="ARBA00005544"/>
    </source>
</evidence>
<dbReference type="Pfam" id="PF01480">
    <property type="entry name" value="PWI"/>
    <property type="match status" value="1"/>
</dbReference>
<comment type="function">
    <text evidence="5">Component of the U1 snRNP particle, which recognizes and binds the 5'-splice site of pre-mRNA. Together with other non-snRNP factors, U1 snRNP forms the spliceosomal commitment complex, that targets pre-mRNA to the splicing pathway.</text>
</comment>
<organism evidence="10">
    <name type="scientific">Spathaspora passalidarum (strain NRRL Y-27907 / 11-Y1)</name>
    <dbReference type="NCBI Taxonomy" id="619300"/>
    <lineage>
        <taxon>Eukaryota</taxon>
        <taxon>Fungi</taxon>
        <taxon>Dikarya</taxon>
        <taxon>Ascomycota</taxon>
        <taxon>Saccharomycotina</taxon>
        <taxon>Pichiomycetes</taxon>
        <taxon>Debaryomycetaceae</taxon>
        <taxon>Spathaspora</taxon>
    </lineage>
</organism>
<evidence type="ECO:0000256" key="2">
    <source>
        <dbReference type="ARBA" id="ARBA00014280"/>
    </source>
</evidence>
<keyword evidence="6" id="KW-0175">Coiled coil</keyword>
<keyword evidence="4" id="KW-0508">mRNA splicing</keyword>
<feature type="domain" description="PWI" evidence="8">
    <location>
        <begin position="457"/>
        <end position="532"/>
    </location>
</feature>
<dbReference type="OMA" id="NTITRHY"/>
<evidence type="ECO:0000256" key="5">
    <source>
        <dbReference type="ARBA" id="ARBA00025004"/>
    </source>
</evidence>
<dbReference type="GeneID" id="18871410"/>
<reference evidence="9 10" key="1">
    <citation type="journal article" date="2011" name="Proc. Natl. Acad. Sci. U.S.A.">
        <title>Comparative genomics of xylose-fermenting fungi for enhanced biofuel production.</title>
        <authorList>
            <person name="Wohlbach D.J."/>
            <person name="Kuo A."/>
            <person name="Sato T.K."/>
            <person name="Potts K.M."/>
            <person name="Salamov A.A."/>
            <person name="LaButti K.M."/>
            <person name="Sun H."/>
            <person name="Clum A."/>
            <person name="Pangilinan J.L."/>
            <person name="Lindquist E.A."/>
            <person name="Lucas S."/>
            <person name="Lapidus A."/>
            <person name="Jin M."/>
            <person name="Gunawan C."/>
            <person name="Balan V."/>
            <person name="Dale B.E."/>
            <person name="Jeffries T.W."/>
            <person name="Zinkel R."/>
            <person name="Barry K.W."/>
            <person name="Grigoriev I.V."/>
            <person name="Gasch A.P."/>
        </authorList>
    </citation>
    <scope>NUCLEOTIDE SEQUENCE [LARGE SCALE GENOMIC DNA]</scope>
    <source>
        <strain evidence="10">NRRL Y-27907 / 11-Y1</strain>
    </source>
</reference>
<name>G3ALK5_SPAPN</name>
<comment type="similarity">
    <text evidence="1">Belongs to the SNU71 family.</text>
</comment>
<dbReference type="AlphaFoldDB" id="G3ALK5"/>
<dbReference type="STRING" id="619300.G3ALK5"/>
<evidence type="ECO:0000313" key="10">
    <source>
        <dbReference type="Proteomes" id="UP000000709"/>
    </source>
</evidence>
<dbReference type="SUPFAM" id="SSF101233">
    <property type="entry name" value="PWI domain"/>
    <property type="match status" value="1"/>
</dbReference>
<dbReference type="FunCoup" id="G3ALK5">
    <property type="interactions" value="164"/>
</dbReference>
<dbReference type="InterPro" id="IPR036483">
    <property type="entry name" value="PWI_dom_sf"/>
</dbReference>
<evidence type="ECO:0000256" key="3">
    <source>
        <dbReference type="ARBA" id="ARBA00022664"/>
    </source>
</evidence>
<dbReference type="EMBL" id="GL996501">
    <property type="protein sequence ID" value="EGW33248.1"/>
    <property type="molecule type" value="Genomic_DNA"/>
</dbReference>
<dbReference type="Proteomes" id="UP000000709">
    <property type="component" value="Unassembled WGS sequence"/>
</dbReference>
<dbReference type="OrthoDB" id="6275295at2759"/>
<dbReference type="HOGENOM" id="CLU_478950_0_0_1"/>
<keyword evidence="3" id="KW-0507">mRNA processing</keyword>
<feature type="region of interest" description="Disordered" evidence="7">
    <location>
        <begin position="417"/>
        <end position="448"/>
    </location>
</feature>
<gene>
    <name evidence="9" type="ORF">SPAPADRAFT_50145</name>
</gene>
<evidence type="ECO:0000259" key="8">
    <source>
        <dbReference type="SMART" id="SM00311"/>
    </source>
</evidence>
<evidence type="ECO:0000256" key="6">
    <source>
        <dbReference type="SAM" id="Coils"/>
    </source>
</evidence>
<evidence type="ECO:0000256" key="4">
    <source>
        <dbReference type="ARBA" id="ARBA00022728"/>
    </source>
</evidence>